<evidence type="ECO:0000256" key="6">
    <source>
        <dbReference type="SAM" id="MobiDB-lite"/>
    </source>
</evidence>
<evidence type="ECO:0000256" key="2">
    <source>
        <dbReference type="ARBA" id="ARBA00022490"/>
    </source>
</evidence>
<evidence type="ECO:0000256" key="3">
    <source>
        <dbReference type="ARBA" id="ARBA00023157"/>
    </source>
</evidence>
<dbReference type="InParanoid" id="A0A0G4G0Z6"/>
<feature type="region of interest" description="Disordered" evidence="6">
    <location>
        <begin position="1"/>
        <end position="26"/>
    </location>
</feature>
<proteinExistence type="inferred from homology"/>
<keyword evidence="9" id="KW-1185">Reference proteome</keyword>
<keyword evidence="2" id="KW-0963">Cytoplasm</keyword>
<dbReference type="OrthoDB" id="268594at2759"/>
<comment type="similarity">
    <text evidence="4">Belongs to the COX19 family.</text>
</comment>
<dbReference type="SUPFAM" id="SSF47072">
    <property type="entry name" value="Cysteine alpha-hairpin motif"/>
    <property type="match status" value="1"/>
</dbReference>
<dbReference type="PANTHER" id="PTHR21107">
    <property type="entry name" value="CYTOCHROME C OXIDASE ASSEMBLY PROTEIN COX19"/>
    <property type="match status" value="1"/>
</dbReference>
<dbReference type="AlphaFoldDB" id="A0A0G4G0Z6"/>
<evidence type="ECO:0000313" key="9">
    <source>
        <dbReference type="Proteomes" id="UP000041254"/>
    </source>
</evidence>
<evidence type="ECO:0000256" key="5">
    <source>
        <dbReference type="ARBA" id="ARBA00039385"/>
    </source>
</evidence>
<dbReference type="Pfam" id="PF06747">
    <property type="entry name" value="CHCH"/>
    <property type="match status" value="1"/>
</dbReference>
<dbReference type="STRING" id="1169540.A0A0G4G0Z6"/>
<sequence length="141" mass="16334">MSAGGVPEKSPKPRPPDRGSFPLDHFGECAESQQEYMQCLKRNSYDNMSCRHLSQAYLKCRMDKGLMRTETMDRLGFLPTETSERPPRRADKKRRKEQDGYVPELTQSRPVLDRLSFGPIIGKWLSRQFVKTGEREQREPG</sequence>
<dbReference type="EMBL" id="CDMY01000542">
    <property type="protein sequence ID" value="CEM21750.1"/>
    <property type="molecule type" value="Genomic_DNA"/>
</dbReference>
<keyword evidence="3" id="KW-1015">Disulfide bond</keyword>
<dbReference type="PANTHER" id="PTHR21107:SF2">
    <property type="entry name" value="CYTOCHROME C OXIDASE ASSEMBLY PROTEIN COX19"/>
    <property type="match status" value="1"/>
</dbReference>
<accession>A0A0G4G0Z6</accession>
<name>A0A0G4G0Z6_VITBC</name>
<dbReference type="InterPro" id="IPR009069">
    <property type="entry name" value="Cys_alpha_HP_mot_SF"/>
</dbReference>
<evidence type="ECO:0000313" key="8">
    <source>
        <dbReference type="EMBL" id="CEM21750.1"/>
    </source>
</evidence>
<dbReference type="GO" id="GO:0033617">
    <property type="term" value="P:mitochondrial respiratory chain complex IV assembly"/>
    <property type="evidence" value="ECO:0007669"/>
    <property type="project" value="TreeGrafter"/>
</dbReference>
<dbReference type="PhylomeDB" id="A0A0G4G0Z6"/>
<dbReference type="GO" id="GO:0005758">
    <property type="term" value="C:mitochondrial intermembrane space"/>
    <property type="evidence" value="ECO:0007669"/>
    <property type="project" value="TreeGrafter"/>
</dbReference>
<evidence type="ECO:0000259" key="7">
    <source>
        <dbReference type="Pfam" id="PF06747"/>
    </source>
</evidence>
<comment type="subcellular location">
    <subcellularLocation>
        <location evidence="1">Cytoplasm</location>
    </subcellularLocation>
</comment>
<dbReference type="Proteomes" id="UP000041254">
    <property type="component" value="Unassembled WGS sequence"/>
</dbReference>
<reference evidence="8 9" key="1">
    <citation type="submission" date="2014-11" db="EMBL/GenBank/DDBJ databases">
        <authorList>
            <person name="Zhu J."/>
            <person name="Qi W."/>
            <person name="Song R."/>
        </authorList>
    </citation>
    <scope>NUCLEOTIDE SEQUENCE [LARGE SCALE GENOMIC DNA]</scope>
</reference>
<organism evidence="8 9">
    <name type="scientific">Vitrella brassicaformis (strain CCMP3155)</name>
    <dbReference type="NCBI Taxonomy" id="1169540"/>
    <lineage>
        <taxon>Eukaryota</taxon>
        <taxon>Sar</taxon>
        <taxon>Alveolata</taxon>
        <taxon>Colpodellida</taxon>
        <taxon>Vitrellaceae</taxon>
        <taxon>Vitrella</taxon>
    </lineage>
</organism>
<dbReference type="VEuPathDB" id="CryptoDB:Vbra_16706"/>
<feature type="region of interest" description="Disordered" evidence="6">
    <location>
        <begin position="72"/>
        <end position="107"/>
    </location>
</feature>
<dbReference type="InterPro" id="IPR051383">
    <property type="entry name" value="COX19"/>
</dbReference>
<protein>
    <recommendedName>
        <fullName evidence="5">Cytochrome c oxidase assembly protein COX19</fullName>
    </recommendedName>
</protein>
<dbReference type="OMA" id="YLTCRME"/>
<dbReference type="InterPro" id="IPR010625">
    <property type="entry name" value="CHCH"/>
</dbReference>
<feature type="domain" description="CHCH" evidence="7">
    <location>
        <begin position="29"/>
        <end position="62"/>
    </location>
</feature>
<gene>
    <name evidence="8" type="ORF">Vbra_16706</name>
</gene>
<evidence type="ECO:0000256" key="4">
    <source>
        <dbReference type="ARBA" id="ARBA00038223"/>
    </source>
</evidence>
<dbReference type="PROSITE" id="PS51808">
    <property type="entry name" value="CHCH"/>
    <property type="match status" value="1"/>
</dbReference>
<evidence type="ECO:0000256" key="1">
    <source>
        <dbReference type="ARBA" id="ARBA00004496"/>
    </source>
</evidence>